<dbReference type="FunFam" id="1.10.287.1080:FF:000001">
    <property type="entry name" value="Nucleoside triphosphate pyrophosphohydrolase"/>
    <property type="match status" value="1"/>
</dbReference>
<feature type="domain" description="NTP pyrophosphohydrolase MazG-like" evidence="1">
    <location>
        <begin position="16"/>
        <end position="91"/>
    </location>
</feature>
<dbReference type="AlphaFoldDB" id="A0A934X6C3"/>
<dbReference type="GO" id="GO:0046061">
    <property type="term" value="P:dATP catabolic process"/>
    <property type="evidence" value="ECO:0007669"/>
    <property type="project" value="TreeGrafter"/>
</dbReference>
<evidence type="ECO:0000313" key="3">
    <source>
        <dbReference type="EMBL" id="MBK7271850.1"/>
    </source>
</evidence>
<evidence type="ECO:0000313" key="4">
    <source>
        <dbReference type="Proteomes" id="UP000718281"/>
    </source>
</evidence>
<dbReference type="GO" id="GO:0006950">
    <property type="term" value="P:response to stress"/>
    <property type="evidence" value="ECO:0007669"/>
    <property type="project" value="UniProtKB-ARBA"/>
</dbReference>
<dbReference type="NCBIfam" id="TIGR00444">
    <property type="entry name" value="mazG"/>
    <property type="match status" value="1"/>
</dbReference>
<dbReference type="EMBL" id="JADJIB010000001">
    <property type="protein sequence ID" value="MBK7271850.1"/>
    <property type="molecule type" value="Genomic_DNA"/>
</dbReference>
<organism evidence="2 4">
    <name type="scientific">Candidatus Phosphoribacter hodrii</name>
    <dbReference type="NCBI Taxonomy" id="2953743"/>
    <lineage>
        <taxon>Bacteria</taxon>
        <taxon>Bacillati</taxon>
        <taxon>Actinomycetota</taxon>
        <taxon>Actinomycetes</taxon>
        <taxon>Micrococcales</taxon>
        <taxon>Dermatophilaceae</taxon>
        <taxon>Candidatus Phosphoribacter</taxon>
    </lineage>
</organism>
<evidence type="ECO:0000313" key="2">
    <source>
        <dbReference type="EMBL" id="MBK6301123.1"/>
    </source>
</evidence>
<dbReference type="Proteomes" id="UP000718281">
    <property type="component" value="Unassembled WGS sequence"/>
</dbReference>
<dbReference type="GO" id="GO:0047429">
    <property type="term" value="F:nucleoside triphosphate diphosphatase activity"/>
    <property type="evidence" value="ECO:0007669"/>
    <property type="project" value="TreeGrafter"/>
</dbReference>
<accession>A0A934X6C3</accession>
<dbReference type="InterPro" id="IPR004518">
    <property type="entry name" value="MazG-like_dom"/>
</dbReference>
<reference evidence="4 5" key="1">
    <citation type="submission" date="2020-10" db="EMBL/GenBank/DDBJ databases">
        <title>Connecting structure to function with the recovery of over 1000 high-quality activated sludge metagenome-assembled genomes encoding full-length rRNA genes using long-read sequencing.</title>
        <authorList>
            <person name="Singleton C.M."/>
            <person name="Petriglieri F."/>
            <person name="Kristensen J.M."/>
            <person name="Kirkegaard R.H."/>
            <person name="Michaelsen T.Y."/>
            <person name="Andersen M.H."/>
            <person name="Karst S.M."/>
            <person name="Dueholm M.S."/>
            <person name="Nielsen P.H."/>
            <person name="Albertsen M."/>
        </authorList>
    </citation>
    <scope>NUCLEOTIDE SEQUENCE [LARGE SCALE GENOMIC DNA]</scope>
    <source>
        <strain evidence="2">AalE_18-Q3-R2-46_BAT3C.188</strain>
        <strain evidence="3">Ega_18-Q3-R5-49_MAXAC.001</strain>
    </source>
</reference>
<dbReference type="PANTHER" id="PTHR30522:SF0">
    <property type="entry name" value="NUCLEOSIDE TRIPHOSPHATE PYROPHOSPHOHYDROLASE"/>
    <property type="match status" value="1"/>
</dbReference>
<dbReference type="GO" id="GO:0046081">
    <property type="term" value="P:dUTP catabolic process"/>
    <property type="evidence" value="ECO:0007669"/>
    <property type="project" value="TreeGrafter"/>
</dbReference>
<dbReference type="GO" id="GO:0046052">
    <property type="term" value="P:UTP catabolic process"/>
    <property type="evidence" value="ECO:0007669"/>
    <property type="project" value="TreeGrafter"/>
</dbReference>
<dbReference type="GO" id="GO:0046076">
    <property type="term" value="P:dTTP catabolic process"/>
    <property type="evidence" value="ECO:0007669"/>
    <property type="project" value="TreeGrafter"/>
</dbReference>
<dbReference type="GO" id="GO:0006203">
    <property type="term" value="P:dGTP catabolic process"/>
    <property type="evidence" value="ECO:0007669"/>
    <property type="project" value="TreeGrafter"/>
</dbReference>
<dbReference type="Gene3D" id="1.10.287.1080">
    <property type="entry name" value="MazG-like"/>
    <property type="match status" value="1"/>
</dbReference>
<dbReference type="SUPFAM" id="SSF101386">
    <property type="entry name" value="all-alpha NTP pyrophosphatases"/>
    <property type="match status" value="1"/>
</dbReference>
<comment type="caution">
    <text evidence="2">The sequence shown here is derived from an EMBL/GenBank/DDBJ whole genome shotgun (WGS) entry which is preliminary data.</text>
</comment>
<dbReference type="GO" id="GO:0046047">
    <property type="term" value="P:TTP catabolic process"/>
    <property type="evidence" value="ECO:0007669"/>
    <property type="project" value="TreeGrafter"/>
</dbReference>
<name>A0A934X6C3_9MICO</name>
<evidence type="ECO:0000259" key="1">
    <source>
        <dbReference type="Pfam" id="PF03819"/>
    </source>
</evidence>
<dbReference type="Proteomes" id="UP000726105">
    <property type="component" value="Unassembled WGS sequence"/>
</dbReference>
<sequence>MDRLRSPGGCPWDAEQTHASLVPYLVEETYEAVEAIESGERDHMAEELGDVLLQVVFHARVAQEDEVAPFDIDDVAAGIAAKLRRRHPHVFGDVVADTPEAVAANWSVIKAAEKAAKGSGAAPPGPLHGIPAGMPPLAKAAAMVTRLDRAGRGDLVDAAAAGSDPGSRLLAVVADVVRRRDDPDAVLRATLRSLSDAAG</sequence>
<dbReference type="CDD" id="cd11528">
    <property type="entry name" value="NTP-PPase_MazG_Nterm"/>
    <property type="match status" value="1"/>
</dbReference>
<dbReference type="PANTHER" id="PTHR30522">
    <property type="entry name" value="NUCLEOSIDE TRIPHOSPHATE PYROPHOSPHOHYDROLASE"/>
    <property type="match status" value="1"/>
</dbReference>
<dbReference type="EMBL" id="JADIXZ010000004">
    <property type="protein sequence ID" value="MBK6301123.1"/>
    <property type="molecule type" value="Genomic_DNA"/>
</dbReference>
<dbReference type="InterPro" id="IPR048015">
    <property type="entry name" value="NTP-PPase_MazG-like_N"/>
</dbReference>
<protein>
    <submittedName>
        <fullName evidence="2">MazG family protein</fullName>
    </submittedName>
</protein>
<gene>
    <name evidence="2" type="ORF">IPF40_08735</name>
    <name evidence="3" type="ORF">IPI13_01310</name>
</gene>
<proteinExistence type="predicted"/>
<evidence type="ECO:0000313" key="5">
    <source>
        <dbReference type="Proteomes" id="UP000726105"/>
    </source>
</evidence>
<dbReference type="InterPro" id="IPR011551">
    <property type="entry name" value="NTP_PyrPHydrolase_MazG"/>
</dbReference>
<dbReference type="Pfam" id="PF03819">
    <property type="entry name" value="MazG"/>
    <property type="match status" value="1"/>
</dbReference>